<feature type="transmembrane region" description="Helical" evidence="7">
    <location>
        <begin position="93"/>
        <end position="115"/>
    </location>
</feature>
<comment type="pathway">
    <text evidence="7">Protein modification; lipoprotein biosynthesis (diacylglyceryl transfer).</text>
</comment>
<name>A0A7Z0VQM2_9GAMM</name>
<reference evidence="8 9" key="1">
    <citation type="submission" date="2016-06" db="EMBL/GenBank/DDBJ databases">
        <title>Genome sequence of endosymbiont of Candidatus Endolucinida thiodiazotropha.</title>
        <authorList>
            <person name="Poehlein A."/>
            <person name="Koenig S."/>
            <person name="Heiden S.E."/>
            <person name="Thuermer A."/>
            <person name="Voget S."/>
            <person name="Daniel R."/>
            <person name="Markert S."/>
            <person name="Gros O."/>
            <person name="Schweder T."/>
        </authorList>
    </citation>
    <scope>NUCLEOTIDE SEQUENCE [LARGE SCALE GENOMIC DNA]</scope>
    <source>
        <strain evidence="8 9">COS</strain>
    </source>
</reference>
<evidence type="ECO:0000256" key="3">
    <source>
        <dbReference type="ARBA" id="ARBA00022679"/>
    </source>
</evidence>
<comment type="function">
    <text evidence="7">Catalyzes the transfer of the diacylglyceryl group from phosphatidylglycerol to the sulfhydryl group of the N-terminal cysteine of a prolipoprotein, the first step in the formation of mature lipoproteins.</text>
</comment>
<dbReference type="RefSeq" id="WP_069120192.1">
    <property type="nucleotide sequence ID" value="NZ_MARB01000001.1"/>
</dbReference>
<dbReference type="GO" id="GO:0042158">
    <property type="term" value="P:lipoprotein biosynthetic process"/>
    <property type="evidence" value="ECO:0007669"/>
    <property type="project" value="UniProtKB-UniRule"/>
</dbReference>
<organism evidence="8 9">
    <name type="scientific">Candidatus Thiodiazotropha endolucinida</name>
    <dbReference type="NCBI Taxonomy" id="1655433"/>
    <lineage>
        <taxon>Bacteria</taxon>
        <taxon>Pseudomonadati</taxon>
        <taxon>Pseudomonadota</taxon>
        <taxon>Gammaproteobacteria</taxon>
        <taxon>Chromatiales</taxon>
        <taxon>Sedimenticolaceae</taxon>
        <taxon>Candidatus Thiodiazotropha</taxon>
    </lineage>
</organism>
<evidence type="ECO:0000256" key="4">
    <source>
        <dbReference type="ARBA" id="ARBA00022692"/>
    </source>
</evidence>
<dbReference type="UniPathway" id="UPA00664"/>
<sequence>MERLAHDYIVWNADPTLLSFAGLDIRWYGVLFATAYLLGYQLIHWIYQREGRDSQSLERLSLYLVIGTIVGARLGHCLLYDPTYYLTHPLKILAIWEGGLASHGGGLGIMLALYLHKRQTAESYLWLLDRFAIPTALAGAFIRLGNLFNSEIYGTETSLPWAIVFERIDKLPRHPAQLYEAIAYALVFLLLLTLYRRSDSTAKPGFLFAAFLLTVFSARFAIEFVKEKQASYAIDHWINTGQLLSLPFILAGCVLLIIALRPPRHQSVAHRPD</sequence>
<dbReference type="Proteomes" id="UP000094769">
    <property type="component" value="Unassembled WGS sequence"/>
</dbReference>
<feature type="transmembrane region" description="Helical" evidence="7">
    <location>
        <begin position="206"/>
        <end position="222"/>
    </location>
</feature>
<evidence type="ECO:0000256" key="2">
    <source>
        <dbReference type="ARBA" id="ARBA00022475"/>
    </source>
</evidence>
<gene>
    <name evidence="8" type="primary">lgt_1</name>
    <name evidence="7" type="synonym">lgt</name>
    <name evidence="8" type="ORF">CODIS_00960</name>
</gene>
<dbReference type="PANTHER" id="PTHR30589:SF0">
    <property type="entry name" value="PHOSPHATIDYLGLYCEROL--PROLIPOPROTEIN DIACYLGLYCERYL TRANSFERASE"/>
    <property type="match status" value="1"/>
</dbReference>
<keyword evidence="6 7" id="KW-0472">Membrane</keyword>
<protein>
    <recommendedName>
        <fullName evidence="7">Phosphatidylglycerol--prolipoprotein diacylglyceryl transferase</fullName>
        <ecNumber evidence="7">2.5.1.145</ecNumber>
    </recommendedName>
</protein>
<dbReference type="InterPro" id="IPR001640">
    <property type="entry name" value="Lgt"/>
</dbReference>
<accession>A0A7Z0VQM2</accession>
<keyword evidence="8" id="KW-0449">Lipoprotein</keyword>
<feature type="transmembrane region" description="Helical" evidence="7">
    <location>
        <begin position="25"/>
        <end position="48"/>
    </location>
</feature>
<keyword evidence="3 7" id="KW-0808">Transferase</keyword>
<comment type="catalytic activity">
    <reaction evidence="7">
        <text>L-cysteinyl-[prolipoprotein] + a 1,2-diacyl-sn-glycero-3-phospho-(1'-sn-glycerol) = an S-1,2-diacyl-sn-glyceryl-L-cysteinyl-[prolipoprotein] + sn-glycerol 1-phosphate + H(+)</text>
        <dbReference type="Rhea" id="RHEA:56712"/>
        <dbReference type="Rhea" id="RHEA-COMP:14679"/>
        <dbReference type="Rhea" id="RHEA-COMP:14680"/>
        <dbReference type="ChEBI" id="CHEBI:15378"/>
        <dbReference type="ChEBI" id="CHEBI:29950"/>
        <dbReference type="ChEBI" id="CHEBI:57685"/>
        <dbReference type="ChEBI" id="CHEBI:64716"/>
        <dbReference type="ChEBI" id="CHEBI:140658"/>
        <dbReference type="EC" id="2.5.1.145"/>
    </reaction>
</comment>
<feature type="transmembrane region" description="Helical" evidence="7">
    <location>
        <begin position="60"/>
        <end position="81"/>
    </location>
</feature>
<dbReference type="EC" id="2.5.1.145" evidence="7"/>
<dbReference type="HAMAP" id="MF_01147">
    <property type="entry name" value="Lgt"/>
    <property type="match status" value="1"/>
</dbReference>
<keyword evidence="9" id="KW-1185">Reference proteome</keyword>
<dbReference type="GO" id="GO:0008961">
    <property type="term" value="F:phosphatidylglycerol-prolipoprotein diacylglyceryl transferase activity"/>
    <property type="evidence" value="ECO:0007669"/>
    <property type="project" value="UniProtKB-UniRule"/>
</dbReference>
<dbReference type="NCBIfam" id="TIGR00544">
    <property type="entry name" value="lgt"/>
    <property type="match status" value="1"/>
</dbReference>
<keyword evidence="4 7" id="KW-0812">Transmembrane</keyword>
<feature type="binding site" evidence="7">
    <location>
        <position position="143"/>
    </location>
    <ligand>
        <name>a 1,2-diacyl-sn-glycero-3-phospho-(1'-sn-glycerol)</name>
        <dbReference type="ChEBI" id="CHEBI:64716"/>
    </ligand>
</feature>
<dbReference type="AlphaFoldDB" id="A0A7Z0VQM2"/>
<evidence type="ECO:0000256" key="7">
    <source>
        <dbReference type="HAMAP-Rule" id="MF_01147"/>
    </source>
</evidence>
<dbReference type="GO" id="GO:0005886">
    <property type="term" value="C:plasma membrane"/>
    <property type="evidence" value="ECO:0007669"/>
    <property type="project" value="UniProtKB-SubCell"/>
</dbReference>
<evidence type="ECO:0000313" key="8">
    <source>
        <dbReference type="EMBL" id="ODJ89536.1"/>
    </source>
</evidence>
<dbReference type="EMBL" id="MARB01000001">
    <property type="protein sequence ID" value="ODJ89536.1"/>
    <property type="molecule type" value="Genomic_DNA"/>
</dbReference>
<dbReference type="Pfam" id="PF01790">
    <property type="entry name" value="LGT"/>
    <property type="match status" value="1"/>
</dbReference>
<comment type="subcellular location">
    <subcellularLocation>
        <location evidence="7">Cell membrane</location>
        <topology evidence="7">Multi-pass membrane protein</topology>
    </subcellularLocation>
</comment>
<keyword evidence="8" id="KW-0328">Glycosyltransferase</keyword>
<comment type="caution">
    <text evidence="8">The sequence shown here is derived from an EMBL/GenBank/DDBJ whole genome shotgun (WGS) entry which is preliminary data.</text>
</comment>
<evidence type="ECO:0000256" key="5">
    <source>
        <dbReference type="ARBA" id="ARBA00022989"/>
    </source>
</evidence>
<proteinExistence type="inferred from homology"/>
<feature type="transmembrane region" description="Helical" evidence="7">
    <location>
        <begin position="127"/>
        <end position="145"/>
    </location>
</feature>
<evidence type="ECO:0000313" key="9">
    <source>
        <dbReference type="Proteomes" id="UP000094769"/>
    </source>
</evidence>
<keyword evidence="2 7" id="KW-1003">Cell membrane</keyword>
<comment type="similarity">
    <text evidence="1 7">Belongs to the Lgt family.</text>
</comment>
<feature type="transmembrane region" description="Helical" evidence="7">
    <location>
        <begin position="176"/>
        <end position="194"/>
    </location>
</feature>
<keyword evidence="5 7" id="KW-1133">Transmembrane helix</keyword>
<dbReference type="OrthoDB" id="871140at2"/>
<evidence type="ECO:0000256" key="6">
    <source>
        <dbReference type="ARBA" id="ARBA00023136"/>
    </source>
</evidence>
<feature type="transmembrane region" description="Helical" evidence="7">
    <location>
        <begin position="242"/>
        <end position="260"/>
    </location>
</feature>
<dbReference type="PANTHER" id="PTHR30589">
    <property type="entry name" value="PROLIPOPROTEIN DIACYLGLYCERYL TRANSFERASE"/>
    <property type="match status" value="1"/>
</dbReference>
<evidence type="ECO:0000256" key="1">
    <source>
        <dbReference type="ARBA" id="ARBA00007150"/>
    </source>
</evidence>